<proteinExistence type="predicted"/>
<feature type="transmembrane region" description="Helical" evidence="1">
    <location>
        <begin position="103"/>
        <end position="124"/>
    </location>
</feature>
<reference evidence="2" key="1">
    <citation type="journal article" date="2014" name="Int. J. Syst. Evol. Microbiol.">
        <title>Complete genome sequence of Corynebacterium casei LMG S-19264T (=DSM 44701T), isolated from a smear-ripened cheese.</title>
        <authorList>
            <consortium name="US DOE Joint Genome Institute (JGI-PGF)"/>
            <person name="Walter F."/>
            <person name="Albersmeier A."/>
            <person name="Kalinowski J."/>
            <person name="Ruckert C."/>
        </authorList>
    </citation>
    <scope>NUCLEOTIDE SEQUENCE</scope>
    <source>
        <strain evidence="2">KCTC 32513</strain>
    </source>
</reference>
<feature type="transmembrane region" description="Helical" evidence="1">
    <location>
        <begin position="66"/>
        <end position="91"/>
    </location>
</feature>
<feature type="transmembrane region" description="Helical" evidence="1">
    <location>
        <begin position="130"/>
        <end position="150"/>
    </location>
</feature>
<sequence>MKSLYGVFGAVGRWPEWQRFFDRSRTGMITSFLALGLCFPALWLVMVGLETERAQLAGSDVPDFRIAPFVLIIGLWLLSFPMTSALVGILMSRTDRLPLWWTVRNWAVTWLCVALGLVFVGVVFLGLPAIIGYGALLAAYLGLLPIDIRLAQRAGGFSFSTAILIGCIVVSTGMMVMLTGLLQVMSPP</sequence>
<feature type="transmembrane region" description="Helical" evidence="1">
    <location>
        <begin position="162"/>
        <end position="185"/>
    </location>
</feature>
<evidence type="ECO:0000256" key="1">
    <source>
        <dbReference type="SAM" id="Phobius"/>
    </source>
</evidence>
<protein>
    <recommendedName>
        <fullName evidence="4">Yip1 domain-containing protein</fullName>
    </recommendedName>
</protein>
<accession>A0A8J3CQL7</accession>
<evidence type="ECO:0000313" key="3">
    <source>
        <dbReference type="Proteomes" id="UP000634004"/>
    </source>
</evidence>
<reference evidence="2" key="2">
    <citation type="submission" date="2020-09" db="EMBL/GenBank/DDBJ databases">
        <authorList>
            <person name="Sun Q."/>
            <person name="Kim S."/>
        </authorList>
    </citation>
    <scope>NUCLEOTIDE SEQUENCE</scope>
    <source>
        <strain evidence="2">KCTC 32513</strain>
    </source>
</reference>
<name>A0A8J3CQL7_9PROT</name>
<dbReference type="Proteomes" id="UP000634004">
    <property type="component" value="Unassembled WGS sequence"/>
</dbReference>
<keyword evidence="1" id="KW-0812">Transmembrane</keyword>
<dbReference type="RefSeq" id="WP_189497463.1">
    <property type="nucleotide sequence ID" value="NZ_BMZH01000006.1"/>
</dbReference>
<keyword evidence="3" id="KW-1185">Reference proteome</keyword>
<dbReference type="AlphaFoldDB" id="A0A8J3CQL7"/>
<feature type="transmembrane region" description="Helical" evidence="1">
    <location>
        <begin position="27"/>
        <end position="46"/>
    </location>
</feature>
<evidence type="ECO:0008006" key="4">
    <source>
        <dbReference type="Google" id="ProtNLM"/>
    </source>
</evidence>
<evidence type="ECO:0000313" key="2">
    <source>
        <dbReference type="EMBL" id="GHA94822.1"/>
    </source>
</evidence>
<dbReference type="EMBL" id="BMZH01000006">
    <property type="protein sequence ID" value="GHA94822.1"/>
    <property type="molecule type" value="Genomic_DNA"/>
</dbReference>
<keyword evidence="1" id="KW-1133">Transmembrane helix</keyword>
<keyword evidence="1" id="KW-0472">Membrane</keyword>
<organism evidence="2 3">
    <name type="scientific">Algimonas arctica</name>
    <dbReference type="NCBI Taxonomy" id="1479486"/>
    <lineage>
        <taxon>Bacteria</taxon>
        <taxon>Pseudomonadati</taxon>
        <taxon>Pseudomonadota</taxon>
        <taxon>Alphaproteobacteria</taxon>
        <taxon>Maricaulales</taxon>
        <taxon>Robiginitomaculaceae</taxon>
        <taxon>Algimonas</taxon>
    </lineage>
</organism>
<gene>
    <name evidence="2" type="ORF">GCM10009069_17270</name>
</gene>
<comment type="caution">
    <text evidence="2">The sequence shown here is derived from an EMBL/GenBank/DDBJ whole genome shotgun (WGS) entry which is preliminary data.</text>
</comment>